<feature type="compositionally biased region" description="Basic and acidic residues" evidence="6">
    <location>
        <begin position="82"/>
        <end position="94"/>
    </location>
</feature>
<dbReference type="AlphaFoldDB" id="A0A5P1ECE8"/>
<dbReference type="InterPro" id="IPR057337">
    <property type="entry name" value="Sororin_C"/>
</dbReference>
<dbReference type="PANTHER" id="PTHR35740:SF1">
    <property type="entry name" value="OS12G0111700 PROTEIN"/>
    <property type="match status" value="1"/>
</dbReference>
<dbReference type="PANTHER" id="PTHR35740">
    <property type="entry name" value="OS12G0111700 PROTEIN"/>
    <property type="match status" value="1"/>
</dbReference>
<feature type="domain" description="Sororin C-terminal region" evidence="7">
    <location>
        <begin position="188"/>
        <end position="209"/>
    </location>
</feature>
<feature type="region of interest" description="Disordered" evidence="6">
    <location>
        <begin position="1"/>
        <end position="154"/>
    </location>
</feature>
<name>A0A5P1ECE8_ASPOF</name>
<feature type="compositionally biased region" description="Low complexity" evidence="6">
    <location>
        <begin position="24"/>
        <end position="36"/>
    </location>
</feature>
<accession>A0A5P1ECE8</accession>
<evidence type="ECO:0000256" key="4">
    <source>
        <dbReference type="ARBA" id="ARBA00023306"/>
    </source>
</evidence>
<dbReference type="GO" id="GO:0051301">
    <property type="term" value="P:cell division"/>
    <property type="evidence" value="ECO:0007669"/>
    <property type="project" value="UniProtKB-KW"/>
</dbReference>
<keyword evidence="4" id="KW-0131">Cell cycle</keyword>
<evidence type="ECO:0000256" key="1">
    <source>
        <dbReference type="ARBA" id="ARBA00022618"/>
    </source>
</evidence>
<evidence type="ECO:0000256" key="5">
    <source>
        <dbReference type="ARBA" id="ARBA00093465"/>
    </source>
</evidence>
<proteinExistence type="inferred from homology"/>
<comment type="similarity">
    <text evidence="5">Belongs to the sororin family.</text>
</comment>
<evidence type="ECO:0000259" key="7">
    <source>
        <dbReference type="Pfam" id="PF25220"/>
    </source>
</evidence>
<keyword evidence="3" id="KW-0539">Nucleus</keyword>
<dbReference type="Gramene" id="ONK62459">
    <property type="protein sequence ID" value="ONK62459"/>
    <property type="gene ID" value="A4U43_C07F4070"/>
</dbReference>
<dbReference type="Proteomes" id="UP000243459">
    <property type="component" value="Chromosome 7"/>
</dbReference>
<evidence type="ECO:0000256" key="3">
    <source>
        <dbReference type="ARBA" id="ARBA00023242"/>
    </source>
</evidence>
<keyword evidence="1" id="KW-0132">Cell division</keyword>
<evidence type="ECO:0000256" key="6">
    <source>
        <dbReference type="SAM" id="MobiDB-lite"/>
    </source>
</evidence>
<reference evidence="9" key="1">
    <citation type="journal article" date="2017" name="Nat. Commun.">
        <title>The asparagus genome sheds light on the origin and evolution of a young Y chromosome.</title>
        <authorList>
            <person name="Harkess A."/>
            <person name="Zhou J."/>
            <person name="Xu C."/>
            <person name="Bowers J.E."/>
            <person name="Van der Hulst R."/>
            <person name="Ayyampalayam S."/>
            <person name="Mercati F."/>
            <person name="Riccardi P."/>
            <person name="McKain M.R."/>
            <person name="Kakrana A."/>
            <person name="Tang H."/>
            <person name="Ray J."/>
            <person name="Groenendijk J."/>
            <person name="Arikit S."/>
            <person name="Mathioni S.M."/>
            <person name="Nakano M."/>
            <person name="Shan H."/>
            <person name="Telgmann-Rauber A."/>
            <person name="Kanno A."/>
            <person name="Yue Z."/>
            <person name="Chen H."/>
            <person name="Li W."/>
            <person name="Chen Y."/>
            <person name="Xu X."/>
            <person name="Zhang Y."/>
            <person name="Luo S."/>
            <person name="Chen H."/>
            <person name="Gao J."/>
            <person name="Mao Z."/>
            <person name="Pires J.C."/>
            <person name="Luo M."/>
            <person name="Kudrna D."/>
            <person name="Wing R.A."/>
            <person name="Meyers B.C."/>
            <person name="Yi K."/>
            <person name="Kong H."/>
            <person name="Lavrijsen P."/>
            <person name="Sunseri F."/>
            <person name="Falavigna A."/>
            <person name="Ye Y."/>
            <person name="Leebens-Mack J.H."/>
            <person name="Chen G."/>
        </authorList>
    </citation>
    <scope>NUCLEOTIDE SEQUENCE [LARGE SCALE GENOMIC DNA]</scope>
    <source>
        <strain evidence="9">cv. DH0086</strain>
    </source>
</reference>
<feature type="compositionally biased region" description="Basic and acidic residues" evidence="6">
    <location>
        <begin position="115"/>
        <end position="124"/>
    </location>
</feature>
<protein>
    <recommendedName>
        <fullName evidence="7">Sororin C-terminal region domain-containing protein</fullName>
    </recommendedName>
</protein>
<dbReference type="EMBL" id="CM007387">
    <property type="protein sequence ID" value="ONK62459.1"/>
    <property type="molecule type" value="Genomic_DNA"/>
</dbReference>
<organism evidence="8 9">
    <name type="scientific">Asparagus officinalis</name>
    <name type="common">Garden asparagus</name>
    <dbReference type="NCBI Taxonomy" id="4686"/>
    <lineage>
        <taxon>Eukaryota</taxon>
        <taxon>Viridiplantae</taxon>
        <taxon>Streptophyta</taxon>
        <taxon>Embryophyta</taxon>
        <taxon>Tracheophyta</taxon>
        <taxon>Spermatophyta</taxon>
        <taxon>Magnoliopsida</taxon>
        <taxon>Liliopsida</taxon>
        <taxon>Asparagales</taxon>
        <taxon>Asparagaceae</taxon>
        <taxon>Asparagoideae</taxon>
        <taxon>Asparagus</taxon>
    </lineage>
</organism>
<feature type="compositionally biased region" description="Low complexity" evidence="6">
    <location>
        <begin position="60"/>
        <end position="70"/>
    </location>
</feature>
<keyword evidence="2" id="KW-0498">Mitosis</keyword>
<sequence length="217" mass="23456">MELRQNRTGISKRIPLSNLTNAQSLSPSSSSALTLKPKPKPKPLDPRSALSSSSKLAYVSDSRSSSSISSGRLKNPSHRRTPNSDRPAKDKSSDLDAGAINSDKSKSSVVHARKKTEGIRDKGKVSAASGAFSHPSGERVRTTGGKFQAGSKGVSMVSTSSIPYKKSKKIQQNIILDDEVLPQSSMSQDYIERQRAYFAEIDAYDLAEEVVSESELE</sequence>
<dbReference type="GO" id="GO:0005634">
    <property type="term" value="C:nucleus"/>
    <property type="evidence" value="ECO:0007669"/>
    <property type="project" value="UniProtKB-SubCell"/>
</dbReference>
<gene>
    <name evidence="8" type="ORF">A4U43_C07F4070</name>
</gene>
<evidence type="ECO:0000313" key="9">
    <source>
        <dbReference type="Proteomes" id="UP000243459"/>
    </source>
</evidence>
<keyword evidence="9" id="KW-1185">Reference proteome</keyword>
<dbReference type="OMA" id="CSVYTRR"/>
<evidence type="ECO:0000256" key="2">
    <source>
        <dbReference type="ARBA" id="ARBA00022776"/>
    </source>
</evidence>
<dbReference type="Pfam" id="PF25220">
    <property type="entry name" value="Sororin_C"/>
    <property type="match status" value="1"/>
</dbReference>
<evidence type="ECO:0000313" key="8">
    <source>
        <dbReference type="EMBL" id="ONK62459.1"/>
    </source>
</evidence>